<comment type="caution">
    <text evidence="2">The sequence shown here is derived from an EMBL/GenBank/DDBJ whole genome shotgun (WGS) entry which is preliminary data.</text>
</comment>
<dbReference type="AlphaFoldDB" id="A0A511Z6B0"/>
<reference evidence="2 3" key="1">
    <citation type="submission" date="2019-07" db="EMBL/GenBank/DDBJ databases">
        <title>Whole genome shotgun sequence of Sporosarcina luteola NBRC 105378.</title>
        <authorList>
            <person name="Hosoyama A."/>
            <person name="Uohara A."/>
            <person name="Ohji S."/>
            <person name="Ichikawa N."/>
        </authorList>
    </citation>
    <scope>NUCLEOTIDE SEQUENCE [LARGE SCALE GENOMIC DNA]</scope>
    <source>
        <strain evidence="2 3">NBRC 105378</strain>
    </source>
</reference>
<feature type="transmembrane region" description="Helical" evidence="1">
    <location>
        <begin position="95"/>
        <end position="115"/>
    </location>
</feature>
<keyword evidence="3" id="KW-1185">Reference proteome</keyword>
<evidence type="ECO:0000256" key="1">
    <source>
        <dbReference type="SAM" id="Phobius"/>
    </source>
</evidence>
<evidence type="ECO:0000313" key="3">
    <source>
        <dbReference type="Proteomes" id="UP000321901"/>
    </source>
</evidence>
<sequence>MGRKKTKTPFKRDEKDSKRERIVIRMILLSGACIMLGLTVLISTYLPVSLFAAFVLHFIGISFIYIAILAICAFFLYASFVVVFLNPQRLKKSKVFNFAIVGILMLALTVPLLIFCVNETGKSIRDMQSYANQDWQVTEVAVVSIDWDRARYSLTNRVWLHTTTGELSLFRNRRVTVVGTYRITYLNETKAVVKMEKLSE</sequence>
<gene>
    <name evidence="2" type="ORF">SLU01_12930</name>
</gene>
<protein>
    <submittedName>
        <fullName evidence="2">Uncharacterized protein</fullName>
    </submittedName>
</protein>
<proteinExistence type="predicted"/>
<evidence type="ECO:0000313" key="2">
    <source>
        <dbReference type="EMBL" id="GEN82981.1"/>
    </source>
</evidence>
<dbReference type="EMBL" id="BJYL01000016">
    <property type="protein sequence ID" value="GEN82981.1"/>
    <property type="molecule type" value="Genomic_DNA"/>
</dbReference>
<feature type="transmembrane region" description="Helical" evidence="1">
    <location>
        <begin position="21"/>
        <end position="44"/>
    </location>
</feature>
<dbReference type="OrthoDB" id="2967278at2"/>
<organism evidence="2 3">
    <name type="scientific">Sporosarcina luteola</name>
    <dbReference type="NCBI Taxonomy" id="582850"/>
    <lineage>
        <taxon>Bacteria</taxon>
        <taxon>Bacillati</taxon>
        <taxon>Bacillota</taxon>
        <taxon>Bacilli</taxon>
        <taxon>Bacillales</taxon>
        <taxon>Caryophanaceae</taxon>
        <taxon>Sporosarcina</taxon>
    </lineage>
</organism>
<dbReference type="RefSeq" id="WP_147056467.1">
    <property type="nucleotide sequence ID" value="NZ_BJYL01000016.1"/>
</dbReference>
<keyword evidence="1" id="KW-0812">Transmembrane</keyword>
<dbReference type="Proteomes" id="UP000321901">
    <property type="component" value="Unassembled WGS sequence"/>
</dbReference>
<feature type="transmembrane region" description="Helical" evidence="1">
    <location>
        <begin position="50"/>
        <end position="83"/>
    </location>
</feature>
<name>A0A511Z6B0_9BACL</name>
<accession>A0A511Z6B0</accession>
<keyword evidence="1" id="KW-0472">Membrane</keyword>
<keyword evidence="1" id="KW-1133">Transmembrane helix</keyword>